<feature type="domain" description="Reverse transcriptase/retrotransposon-derived protein RNase H-like" evidence="1">
    <location>
        <begin position="2"/>
        <end position="73"/>
    </location>
</feature>
<dbReference type="PANTHER" id="PTHR34072">
    <property type="entry name" value="ENZYMATIC POLYPROTEIN-RELATED"/>
    <property type="match status" value="1"/>
</dbReference>
<keyword evidence="4" id="KW-1185">Reference proteome</keyword>
<reference evidence="3" key="1">
    <citation type="journal article" date="2022" name="Int. J. Mol. Sci.">
        <title>Draft Genome of Tanacetum Coccineum: Genomic Comparison of Closely Related Tanacetum-Family Plants.</title>
        <authorList>
            <person name="Yamashiro T."/>
            <person name="Shiraishi A."/>
            <person name="Nakayama K."/>
            <person name="Satake H."/>
        </authorList>
    </citation>
    <scope>NUCLEOTIDE SEQUENCE</scope>
</reference>
<organism evidence="3 4">
    <name type="scientific">Tanacetum coccineum</name>
    <dbReference type="NCBI Taxonomy" id="301880"/>
    <lineage>
        <taxon>Eukaryota</taxon>
        <taxon>Viridiplantae</taxon>
        <taxon>Streptophyta</taxon>
        <taxon>Embryophyta</taxon>
        <taxon>Tracheophyta</taxon>
        <taxon>Spermatophyta</taxon>
        <taxon>Magnoliopsida</taxon>
        <taxon>eudicotyledons</taxon>
        <taxon>Gunneridae</taxon>
        <taxon>Pentapetalae</taxon>
        <taxon>asterids</taxon>
        <taxon>campanulids</taxon>
        <taxon>Asterales</taxon>
        <taxon>Asteraceae</taxon>
        <taxon>Asteroideae</taxon>
        <taxon>Anthemideae</taxon>
        <taxon>Anthemidinae</taxon>
        <taxon>Tanacetum</taxon>
    </lineage>
</organism>
<protein>
    <submittedName>
        <fullName evidence="3">Reverse transcriptase domain-containing protein</fullName>
    </submittedName>
</protein>
<dbReference type="InterPro" id="IPR041577">
    <property type="entry name" value="RT_RNaseH_2"/>
</dbReference>
<evidence type="ECO:0000313" key="4">
    <source>
        <dbReference type="Proteomes" id="UP001151760"/>
    </source>
</evidence>
<evidence type="ECO:0000259" key="2">
    <source>
        <dbReference type="Pfam" id="PF17921"/>
    </source>
</evidence>
<gene>
    <name evidence="3" type="ORF">Tco_1090431</name>
</gene>
<reference evidence="3" key="2">
    <citation type="submission" date="2022-01" db="EMBL/GenBank/DDBJ databases">
        <authorList>
            <person name="Yamashiro T."/>
            <person name="Shiraishi A."/>
            <person name="Satake H."/>
            <person name="Nakayama K."/>
        </authorList>
    </citation>
    <scope>NUCLEOTIDE SEQUENCE</scope>
</reference>
<proteinExistence type="predicted"/>
<dbReference type="SUPFAM" id="SSF56672">
    <property type="entry name" value="DNA/RNA polymerases"/>
    <property type="match status" value="1"/>
</dbReference>
<feature type="domain" description="Integrase zinc-binding" evidence="2">
    <location>
        <begin position="157"/>
        <end position="207"/>
    </location>
</feature>
<evidence type="ECO:0000313" key="3">
    <source>
        <dbReference type="EMBL" id="GJT94913.1"/>
    </source>
</evidence>
<dbReference type="InterPro" id="IPR043502">
    <property type="entry name" value="DNA/RNA_pol_sf"/>
</dbReference>
<dbReference type="InterPro" id="IPR041588">
    <property type="entry name" value="Integrase_H2C2"/>
</dbReference>
<name>A0ABQ5I686_9ASTR</name>
<accession>A0ABQ5I686</accession>
<comment type="caution">
    <text evidence="3">The sequence shown here is derived from an EMBL/GenBank/DDBJ whole genome shotgun (WGS) entry which is preliminary data.</text>
</comment>
<dbReference type="Pfam" id="PF17921">
    <property type="entry name" value="Integrase_H2C2"/>
    <property type="match status" value="1"/>
</dbReference>
<dbReference type="GO" id="GO:0003964">
    <property type="term" value="F:RNA-directed DNA polymerase activity"/>
    <property type="evidence" value="ECO:0007669"/>
    <property type="project" value="UniProtKB-KW"/>
</dbReference>
<dbReference type="Proteomes" id="UP001151760">
    <property type="component" value="Unassembled WGS sequence"/>
</dbReference>
<dbReference type="Gene3D" id="1.10.340.70">
    <property type="match status" value="1"/>
</dbReference>
<dbReference type="PANTHER" id="PTHR34072:SF44">
    <property type="entry name" value="RNA-DIRECTED DNA POLYMERASE"/>
    <property type="match status" value="1"/>
</dbReference>
<keyword evidence="3" id="KW-0548">Nucleotidyltransferase</keyword>
<dbReference type="CDD" id="cd09274">
    <property type="entry name" value="RNase_HI_RT_Ty3"/>
    <property type="match status" value="1"/>
</dbReference>
<keyword evidence="3" id="KW-0695">RNA-directed DNA polymerase</keyword>
<dbReference type="Pfam" id="PF17919">
    <property type="entry name" value="RT_RNaseH_2"/>
    <property type="match status" value="1"/>
</dbReference>
<sequence>MVSPDWSQPFELTCNASDFSVRAVLGQREGKHFPPIHFASKTLNNTQQNYTVTEKELLAVQDAKPRLIHWILLLQEFDVEIKNKTGAANVAADHLSRLENLHLEELKDDDIDDNLPDKTLMNVSSTEEDKIPWFTDFANYLVGKFLRKRGCVYGVETRKILDKCHHGPTGGHYGPSTTAKKVFDAGFYWPTIFKEAHTLVQNYDACHTLVAFHEEMRCLKTASKKLRIRKEFKAGDKVLLYNSKYKFKALKLRSKWYGPFVVKHGFPSGYVELYDKSEGTFIINGHRVKLYHDEEQINELSSE</sequence>
<dbReference type="EMBL" id="BQNB010020341">
    <property type="protein sequence ID" value="GJT94913.1"/>
    <property type="molecule type" value="Genomic_DNA"/>
</dbReference>
<evidence type="ECO:0000259" key="1">
    <source>
        <dbReference type="Pfam" id="PF17919"/>
    </source>
</evidence>
<dbReference type="Gene3D" id="3.10.20.370">
    <property type="match status" value="1"/>
</dbReference>
<keyword evidence="3" id="KW-0808">Transferase</keyword>